<reference evidence="16" key="1">
    <citation type="submission" date="2016-05" db="EMBL/GenBank/DDBJ databases">
        <authorList>
            <person name="Holder M.E."/>
            <person name="Ajami N.J."/>
            <person name="Petrosino J.F."/>
        </authorList>
    </citation>
    <scope>NUCLEOTIDE SEQUENCE [LARGE SCALE GENOMIC DNA]</scope>
    <source>
        <strain evidence="16">ATCC 700696</strain>
    </source>
</reference>
<dbReference type="InterPro" id="IPR011005">
    <property type="entry name" value="Dihydropteroate_synth-like_sf"/>
</dbReference>
<comment type="similarity">
    <text evidence="4 13">Belongs to the DHPS family.</text>
</comment>
<dbReference type="PANTHER" id="PTHR20941">
    <property type="entry name" value="FOLATE SYNTHESIS PROTEINS"/>
    <property type="match status" value="1"/>
</dbReference>
<evidence type="ECO:0000313" key="15">
    <source>
        <dbReference type="EMBL" id="ASS38542.1"/>
    </source>
</evidence>
<dbReference type="SUPFAM" id="SSF51717">
    <property type="entry name" value="Dihydropteroate synthetase-like"/>
    <property type="match status" value="1"/>
</dbReference>
<name>A0A223AU96_9FIRM</name>
<evidence type="ECO:0000256" key="3">
    <source>
        <dbReference type="ARBA" id="ARBA00004763"/>
    </source>
</evidence>
<proteinExistence type="inferred from homology"/>
<dbReference type="PROSITE" id="PS00792">
    <property type="entry name" value="DHPS_1"/>
    <property type="match status" value="1"/>
</dbReference>
<dbReference type="GO" id="GO:0004156">
    <property type="term" value="F:dihydropteroate synthase activity"/>
    <property type="evidence" value="ECO:0007669"/>
    <property type="project" value="UniProtKB-EC"/>
</dbReference>
<dbReference type="CDD" id="cd00739">
    <property type="entry name" value="DHPS"/>
    <property type="match status" value="1"/>
</dbReference>
<dbReference type="InterPro" id="IPR000489">
    <property type="entry name" value="Pterin-binding_dom"/>
</dbReference>
<evidence type="ECO:0000256" key="7">
    <source>
        <dbReference type="ARBA" id="ARBA00022679"/>
    </source>
</evidence>
<dbReference type="EC" id="2.5.1.15" evidence="5 13"/>
<evidence type="ECO:0000256" key="1">
    <source>
        <dbReference type="ARBA" id="ARBA00000012"/>
    </source>
</evidence>
<dbReference type="UniPathway" id="UPA00077">
    <property type="reaction ID" value="UER00156"/>
</dbReference>
<keyword evidence="7 13" id="KW-0808">Transferase</keyword>
<evidence type="ECO:0000256" key="9">
    <source>
        <dbReference type="ARBA" id="ARBA00022842"/>
    </source>
</evidence>
<evidence type="ECO:0000256" key="12">
    <source>
        <dbReference type="ARBA" id="ARBA00053449"/>
    </source>
</evidence>
<dbReference type="GO" id="GO:0046654">
    <property type="term" value="P:tetrahydrofolate biosynthetic process"/>
    <property type="evidence" value="ECO:0007669"/>
    <property type="project" value="UniProtKB-UniPathway"/>
</dbReference>
<evidence type="ECO:0000256" key="11">
    <source>
        <dbReference type="ARBA" id="ARBA00030193"/>
    </source>
</evidence>
<dbReference type="Gene3D" id="3.20.20.20">
    <property type="entry name" value="Dihydropteroate synthase-like"/>
    <property type="match status" value="1"/>
</dbReference>
<accession>A0A223AU96</accession>
<dbReference type="InterPro" id="IPR006390">
    <property type="entry name" value="DHP_synth_dom"/>
</dbReference>
<dbReference type="FunFam" id="3.20.20.20:FF:000006">
    <property type="entry name" value="Dihydropteroate synthase"/>
    <property type="match status" value="1"/>
</dbReference>
<evidence type="ECO:0000256" key="5">
    <source>
        <dbReference type="ARBA" id="ARBA00012458"/>
    </source>
</evidence>
<evidence type="ECO:0000256" key="10">
    <source>
        <dbReference type="ARBA" id="ARBA00022909"/>
    </source>
</evidence>
<protein>
    <recommendedName>
        <fullName evidence="6 13">Dihydropteroate synthase</fullName>
        <shortName evidence="13">DHPS</shortName>
        <ecNumber evidence="5 13">2.5.1.15</ecNumber>
    </recommendedName>
    <alternativeName>
        <fullName evidence="11 13">Dihydropteroate pyrophosphorylase</fullName>
    </alternativeName>
</protein>
<keyword evidence="10 13" id="KW-0289">Folate biosynthesis</keyword>
<feature type="domain" description="Pterin-binding" evidence="14">
    <location>
        <begin position="14"/>
        <end position="260"/>
    </location>
</feature>
<evidence type="ECO:0000256" key="4">
    <source>
        <dbReference type="ARBA" id="ARBA00009503"/>
    </source>
</evidence>
<sequence length="270" mass="30258">MLIGNKNFDLKNDCYIMGILNFTPDSFSDGGKWNDMDSALRHVEEMIEEGAAIIDIGGESTRPGHIQITEQEEIERIVPVIRAVKERFDIPVSIDSYKGSVVEAALECGADMVNDVWGFKYDEKVAEATAKYDVPVCLMHNRNNADYTDFVKEWLDDMRVCIDIAKAHGVSMDKIVMDPGFGFGKKPEHNLMAMHHLDKMKELELPVLLGTSRKSTLGLILDLPVDQRIEATIATTAYGVAQGASIIRVHDVKENYRAMKTMQAILKEHI</sequence>
<comment type="catalytic activity">
    <reaction evidence="1">
        <text>(7,8-dihydropterin-6-yl)methyl diphosphate + 4-aminobenzoate = 7,8-dihydropteroate + diphosphate</text>
        <dbReference type="Rhea" id="RHEA:19949"/>
        <dbReference type="ChEBI" id="CHEBI:17836"/>
        <dbReference type="ChEBI" id="CHEBI:17839"/>
        <dbReference type="ChEBI" id="CHEBI:33019"/>
        <dbReference type="ChEBI" id="CHEBI:72950"/>
        <dbReference type="EC" id="2.5.1.15"/>
    </reaction>
</comment>
<keyword evidence="16" id="KW-1185">Reference proteome</keyword>
<dbReference type="Pfam" id="PF00809">
    <property type="entry name" value="Pterin_bind"/>
    <property type="match status" value="1"/>
</dbReference>
<organism evidence="15 16">
    <name type="scientific">Mogibacterium pumilum</name>
    <dbReference type="NCBI Taxonomy" id="86332"/>
    <lineage>
        <taxon>Bacteria</taxon>
        <taxon>Bacillati</taxon>
        <taxon>Bacillota</taxon>
        <taxon>Clostridia</taxon>
        <taxon>Peptostreptococcales</taxon>
        <taxon>Anaerovoracaceae</taxon>
        <taxon>Mogibacterium</taxon>
    </lineage>
</organism>
<evidence type="ECO:0000256" key="2">
    <source>
        <dbReference type="ARBA" id="ARBA00001946"/>
    </source>
</evidence>
<dbReference type="PROSITE" id="PS50972">
    <property type="entry name" value="PTERIN_BINDING"/>
    <property type="match status" value="1"/>
</dbReference>
<evidence type="ECO:0000259" key="14">
    <source>
        <dbReference type="PROSITE" id="PS50972"/>
    </source>
</evidence>
<dbReference type="OrthoDB" id="9811744at2"/>
<dbReference type="PROSITE" id="PS00793">
    <property type="entry name" value="DHPS_2"/>
    <property type="match status" value="1"/>
</dbReference>
<dbReference type="GO" id="GO:0005829">
    <property type="term" value="C:cytosol"/>
    <property type="evidence" value="ECO:0007669"/>
    <property type="project" value="TreeGrafter"/>
</dbReference>
<comment type="function">
    <text evidence="12 13">Catalyzes the condensation of para-aminobenzoate (pABA) with 6-hydroxymethyl-7,8-dihydropterin diphosphate (DHPt-PP) to form 7,8-dihydropteroate (H2Pte), the immediate precursor of folate derivatives.</text>
</comment>
<dbReference type="Proteomes" id="UP000214689">
    <property type="component" value="Chromosome"/>
</dbReference>
<evidence type="ECO:0000256" key="13">
    <source>
        <dbReference type="RuleBase" id="RU361205"/>
    </source>
</evidence>
<dbReference type="GO" id="GO:0046872">
    <property type="term" value="F:metal ion binding"/>
    <property type="evidence" value="ECO:0007669"/>
    <property type="project" value="UniProtKB-KW"/>
</dbReference>
<evidence type="ECO:0000256" key="8">
    <source>
        <dbReference type="ARBA" id="ARBA00022723"/>
    </source>
</evidence>
<dbReference type="InterPro" id="IPR045031">
    <property type="entry name" value="DHP_synth-like"/>
</dbReference>
<comment type="pathway">
    <text evidence="3 13">Cofactor biosynthesis; tetrahydrofolate biosynthesis; 7,8-dihydrofolate from 2-amino-4-hydroxy-6-hydroxymethyl-7,8-dihydropteridine diphosphate and 4-aminobenzoate: step 1/2.</text>
</comment>
<dbReference type="EMBL" id="CP016199">
    <property type="protein sequence ID" value="ASS38542.1"/>
    <property type="molecule type" value="Genomic_DNA"/>
</dbReference>
<dbReference type="RefSeq" id="WP_094234747.1">
    <property type="nucleotide sequence ID" value="NZ_CP016199.1"/>
</dbReference>
<keyword evidence="8 13" id="KW-0479">Metal-binding</keyword>
<dbReference type="NCBIfam" id="TIGR01496">
    <property type="entry name" value="DHPS"/>
    <property type="match status" value="1"/>
</dbReference>
<dbReference type="GO" id="GO:0046656">
    <property type="term" value="P:folic acid biosynthetic process"/>
    <property type="evidence" value="ECO:0007669"/>
    <property type="project" value="UniProtKB-KW"/>
</dbReference>
<gene>
    <name evidence="15" type="ORF">AXF17_05635</name>
</gene>
<dbReference type="PANTHER" id="PTHR20941:SF1">
    <property type="entry name" value="FOLIC ACID SYNTHESIS PROTEIN FOL1"/>
    <property type="match status" value="1"/>
</dbReference>
<dbReference type="AlphaFoldDB" id="A0A223AU96"/>
<comment type="cofactor">
    <cofactor evidence="2 13">
        <name>Mg(2+)</name>
        <dbReference type="ChEBI" id="CHEBI:18420"/>
    </cofactor>
</comment>
<evidence type="ECO:0000313" key="16">
    <source>
        <dbReference type="Proteomes" id="UP000214689"/>
    </source>
</evidence>
<evidence type="ECO:0000256" key="6">
    <source>
        <dbReference type="ARBA" id="ARBA00016919"/>
    </source>
</evidence>
<keyword evidence="9 13" id="KW-0460">Magnesium</keyword>